<dbReference type="AlphaFoldDB" id="A0A800MRM3"/>
<proteinExistence type="predicted"/>
<sequence length="371" mass="43053">MNRGGIETQIMNMYRKLDRNKFQFDFLVTRDENGVFDEEIEKLGGRIYRVPSVKKVGLIKFTKNIDNFFKKHQEYKIVHCHMNTWSGLFLNIAKKHNIPVRIAQSHSAQQGVKNITLERYVENTFKKIMKTFIKKGANHFWAVGKEAGEWLYGERIAQGVMKIFPNAKDLEMYKYNLVYREKLRKELGIPKETLLIGHVGSFSPVKNHEFLLQVFGNLRKKEIDCKLCLVGDGPLRNNMERKVSEMQMGDDILFLGLRNDVNKLMSAFDVLILPSKFEGMPNVVIEAQAASLPCVISDSVTKEVDMGMGIVEFVSLSKTLDCWGNTIKNSRKDNRNLEIDNLKQKGYDLDSLINWLQDFYRREIKEENMQH</sequence>
<gene>
    <name evidence="3" type="ORF">KIS1582_5088</name>
</gene>
<dbReference type="PANTHER" id="PTHR45947">
    <property type="entry name" value="SULFOQUINOVOSYL TRANSFERASE SQD2"/>
    <property type="match status" value="1"/>
</dbReference>
<dbReference type="InterPro" id="IPR028098">
    <property type="entry name" value="Glyco_trans_4-like_N"/>
</dbReference>
<dbReference type="GO" id="GO:0016758">
    <property type="term" value="F:hexosyltransferase activity"/>
    <property type="evidence" value="ECO:0007669"/>
    <property type="project" value="TreeGrafter"/>
</dbReference>
<evidence type="ECO:0000313" key="4">
    <source>
        <dbReference type="Proteomes" id="UP000465778"/>
    </source>
</evidence>
<organism evidence="3 4">
    <name type="scientific">Cytobacillus firmus</name>
    <name type="common">Bacillus firmus</name>
    <dbReference type="NCBI Taxonomy" id="1399"/>
    <lineage>
        <taxon>Bacteria</taxon>
        <taxon>Bacillati</taxon>
        <taxon>Bacillota</taxon>
        <taxon>Bacilli</taxon>
        <taxon>Bacillales</taxon>
        <taxon>Bacillaceae</taxon>
        <taxon>Cytobacillus</taxon>
    </lineage>
</organism>
<dbReference type="Gene3D" id="3.40.50.2000">
    <property type="entry name" value="Glycogen Phosphorylase B"/>
    <property type="match status" value="2"/>
</dbReference>
<dbReference type="RefSeq" id="WP_236564815.1">
    <property type="nucleotide sequence ID" value="NZ_VDEM01000149.1"/>
</dbReference>
<dbReference type="EMBL" id="VDEM01000149">
    <property type="protein sequence ID" value="KAF0821209.1"/>
    <property type="molecule type" value="Genomic_DNA"/>
</dbReference>
<dbReference type="Pfam" id="PF00534">
    <property type="entry name" value="Glycos_transf_1"/>
    <property type="match status" value="1"/>
</dbReference>
<dbReference type="SUPFAM" id="SSF53756">
    <property type="entry name" value="UDP-Glycosyltransferase/glycogen phosphorylase"/>
    <property type="match status" value="1"/>
</dbReference>
<comment type="caution">
    <text evidence="3">The sequence shown here is derived from an EMBL/GenBank/DDBJ whole genome shotgun (WGS) entry which is preliminary data.</text>
</comment>
<dbReference type="InterPro" id="IPR001296">
    <property type="entry name" value="Glyco_trans_1"/>
</dbReference>
<reference evidence="3 4" key="1">
    <citation type="journal article" date="2020" name="G3 (Bethesda)">
        <title>Whole Genome Sequencing and Comparative Genomics of Two Nematicidal Bacillus Strains Reveals a Wide Range of Possible Virulence Factors.</title>
        <authorList>
            <person name="Susic N."/>
            <person name="Janezic S."/>
            <person name="Rupnik M."/>
            <person name="Geric Stare B."/>
        </authorList>
    </citation>
    <scope>NUCLEOTIDE SEQUENCE [LARGE SCALE GENOMIC DNA]</scope>
    <source>
        <strain evidence="3 4">I-1582</strain>
    </source>
</reference>
<dbReference type="Pfam" id="PF13579">
    <property type="entry name" value="Glyco_trans_4_4"/>
    <property type="match status" value="1"/>
</dbReference>
<feature type="domain" description="Glycosyl transferase family 1" evidence="1">
    <location>
        <begin position="180"/>
        <end position="298"/>
    </location>
</feature>
<dbReference type="CDD" id="cd03812">
    <property type="entry name" value="GT4_CapH-like"/>
    <property type="match status" value="1"/>
</dbReference>
<protein>
    <submittedName>
        <fullName evidence="3">Uncharacterized protein</fullName>
    </submittedName>
</protein>
<evidence type="ECO:0000313" key="3">
    <source>
        <dbReference type="EMBL" id="KAF0821209.1"/>
    </source>
</evidence>
<dbReference type="PANTHER" id="PTHR45947:SF3">
    <property type="entry name" value="SULFOQUINOVOSYL TRANSFERASE SQD2"/>
    <property type="match status" value="1"/>
</dbReference>
<accession>A0A800MRM3</accession>
<feature type="domain" description="Glycosyltransferase subfamily 4-like N-terminal" evidence="2">
    <location>
        <begin position="4"/>
        <end position="107"/>
    </location>
</feature>
<dbReference type="InterPro" id="IPR050194">
    <property type="entry name" value="Glycosyltransferase_grp1"/>
</dbReference>
<name>A0A800MRM3_CYTFI</name>
<evidence type="ECO:0000259" key="1">
    <source>
        <dbReference type="Pfam" id="PF00534"/>
    </source>
</evidence>
<evidence type="ECO:0000259" key="2">
    <source>
        <dbReference type="Pfam" id="PF13579"/>
    </source>
</evidence>
<dbReference type="Proteomes" id="UP000465778">
    <property type="component" value="Unassembled WGS sequence"/>
</dbReference>